<dbReference type="InterPro" id="IPR023780">
    <property type="entry name" value="Chromo_domain"/>
</dbReference>
<dbReference type="RefSeq" id="XP_001010953.3">
    <property type="nucleotide sequence ID" value="XM_001010953.3"/>
</dbReference>
<dbReference type="Gene3D" id="2.40.50.40">
    <property type="match status" value="1"/>
</dbReference>
<feature type="domain" description="Chromo" evidence="4">
    <location>
        <begin position="5"/>
        <end position="63"/>
    </location>
</feature>
<dbReference type="OrthoDB" id="1918685at2759"/>
<evidence type="ECO:0000259" key="4">
    <source>
        <dbReference type="PROSITE" id="PS50013"/>
    </source>
</evidence>
<evidence type="ECO:0000256" key="1">
    <source>
        <dbReference type="ARBA" id="ARBA00004123"/>
    </source>
</evidence>
<gene>
    <name evidence="5" type="ORF">TTHERM_00705240</name>
</gene>
<dbReference type="InterPro" id="IPR051219">
    <property type="entry name" value="Heterochromatin_chromo-domain"/>
</dbReference>
<dbReference type="EMBL" id="GG662794">
    <property type="protein sequence ID" value="EAR90708.3"/>
    <property type="molecule type" value="Genomic_DNA"/>
</dbReference>
<dbReference type="AlphaFoldDB" id="I7LU69"/>
<dbReference type="GeneID" id="7840187"/>
<dbReference type="Proteomes" id="UP000009168">
    <property type="component" value="Unassembled WGS sequence"/>
</dbReference>
<evidence type="ECO:0000256" key="2">
    <source>
        <dbReference type="ARBA" id="ARBA00023242"/>
    </source>
</evidence>
<dbReference type="KEGG" id="tet:TTHERM_00705240"/>
<feature type="region of interest" description="Disordered" evidence="3">
    <location>
        <begin position="56"/>
        <end position="107"/>
    </location>
</feature>
<organism evidence="5 6">
    <name type="scientific">Tetrahymena thermophila (strain SB210)</name>
    <dbReference type="NCBI Taxonomy" id="312017"/>
    <lineage>
        <taxon>Eukaryota</taxon>
        <taxon>Sar</taxon>
        <taxon>Alveolata</taxon>
        <taxon>Ciliophora</taxon>
        <taxon>Intramacronucleata</taxon>
        <taxon>Oligohymenophorea</taxon>
        <taxon>Hymenostomatida</taxon>
        <taxon>Tetrahymenina</taxon>
        <taxon>Tetrahymenidae</taxon>
        <taxon>Tetrahymena</taxon>
    </lineage>
</organism>
<dbReference type="SMART" id="SM00298">
    <property type="entry name" value="CHROMO"/>
    <property type="match status" value="1"/>
</dbReference>
<evidence type="ECO:0000313" key="5">
    <source>
        <dbReference type="EMBL" id="EAR90708.3"/>
    </source>
</evidence>
<dbReference type="InterPro" id="IPR016197">
    <property type="entry name" value="Chromo-like_dom_sf"/>
</dbReference>
<accession>I7LU69</accession>
<keyword evidence="2" id="KW-0539">Nucleus</keyword>
<protein>
    <submittedName>
        <fullName evidence="5">Heterochromatin protein</fullName>
    </submittedName>
</protein>
<dbReference type="Pfam" id="PF00385">
    <property type="entry name" value="Chromo"/>
    <property type="match status" value="1"/>
</dbReference>
<comment type="subcellular location">
    <subcellularLocation>
        <location evidence="1">Nucleus</location>
    </subcellularLocation>
</comment>
<dbReference type="InParanoid" id="I7LU69"/>
<proteinExistence type="predicted"/>
<name>I7LU69_TETTS</name>
<evidence type="ECO:0000313" key="6">
    <source>
        <dbReference type="Proteomes" id="UP000009168"/>
    </source>
</evidence>
<dbReference type="GO" id="GO:0005634">
    <property type="term" value="C:nucleus"/>
    <property type="evidence" value="ECO:0007669"/>
    <property type="project" value="UniProtKB-SubCell"/>
</dbReference>
<evidence type="ECO:0000256" key="3">
    <source>
        <dbReference type="SAM" id="MobiDB-lite"/>
    </source>
</evidence>
<sequence>MTKVYEVENIIGHRKKGSQIEYHIQWKGYSLKQATYEPAKNILDKNMLKKYQQKHLLSNDKPQTPIKKSIKKGASTHQTRKSSSTTKRSVKKSVEKASNPKSTPKLDKKALDPVKEIHNYQKDVSKLLLKSDITSILHVFKDDGKSLYTVTIGKHPKQYLVSSSQIAKYASPDLIVRFYEKLIR</sequence>
<reference evidence="6" key="1">
    <citation type="journal article" date="2006" name="PLoS Biol.">
        <title>Macronuclear genome sequence of the ciliate Tetrahymena thermophila, a model eukaryote.</title>
        <authorList>
            <person name="Eisen J.A."/>
            <person name="Coyne R.S."/>
            <person name="Wu M."/>
            <person name="Wu D."/>
            <person name="Thiagarajan M."/>
            <person name="Wortman J.R."/>
            <person name="Badger J.H."/>
            <person name="Ren Q."/>
            <person name="Amedeo P."/>
            <person name="Jones K.M."/>
            <person name="Tallon L.J."/>
            <person name="Delcher A.L."/>
            <person name="Salzberg S.L."/>
            <person name="Silva J.C."/>
            <person name="Haas B.J."/>
            <person name="Majoros W.H."/>
            <person name="Farzad M."/>
            <person name="Carlton J.M."/>
            <person name="Smith R.K. Jr."/>
            <person name="Garg J."/>
            <person name="Pearlman R.E."/>
            <person name="Karrer K.M."/>
            <person name="Sun L."/>
            <person name="Manning G."/>
            <person name="Elde N.C."/>
            <person name="Turkewitz A.P."/>
            <person name="Asai D.J."/>
            <person name="Wilkes D.E."/>
            <person name="Wang Y."/>
            <person name="Cai H."/>
            <person name="Collins K."/>
            <person name="Stewart B.A."/>
            <person name="Lee S.R."/>
            <person name="Wilamowska K."/>
            <person name="Weinberg Z."/>
            <person name="Ruzzo W.L."/>
            <person name="Wloga D."/>
            <person name="Gaertig J."/>
            <person name="Frankel J."/>
            <person name="Tsao C.-C."/>
            <person name="Gorovsky M.A."/>
            <person name="Keeling P.J."/>
            <person name="Waller R.F."/>
            <person name="Patron N.J."/>
            <person name="Cherry J.M."/>
            <person name="Stover N.A."/>
            <person name="Krieger C.J."/>
            <person name="del Toro C."/>
            <person name="Ryder H.F."/>
            <person name="Williamson S.C."/>
            <person name="Barbeau R.A."/>
            <person name="Hamilton E.P."/>
            <person name="Orias E."/>
        </authorList>
    </citation>
    <scope>NUCLEOTIDE SEQUENCE [LARGE SCALE GENOMIC DNA]</scope>
    <source>
        <strain evidence="6">SB210</strain>
    </source>
</reference>
<keyword evidence="6" id="KW-1185">Reference proteome</keyword>
<dbReference type="STRING" id="312017.I7LU69"/>
<dbReference type="PANTHER" id="PTHR22812">
    <property type="entry name" value="CHROMOBOX PROTEIN"/>
    <property type="match status" value="1"/>
</dbReference>
<dbReference type="InterPro" id="IPR000953">
    <property type="entry name" value="Chromo/chromo_shadow_dom"/>
</dbReference>
<dbReference type="PROSITE" id="PS50013">
    <property type="entry name" value="CHROMO_2"/>
    <property type="match status" value="1"/>
</dbReference>
<dbReference type="SUPFAM" id="SSF54160">
    <property type="entry name" value="Chromo domain-like"/>
    <property type="match status" value="1"/>
</dbReference>
<dbReference type="CDD" id="cd00024">
    <property type="entry name" value="CD_CSD"/>
    <property type="match status" value="1"/>
</dbReference>